<reference evidence="1" key="2">
    <citation type="journal article" date="2022" name="New Phytol.">
        <title>Evolutionary transition to the ectomycorrhizal habit in the genomes of a hyperdiverse lineage of mushroom-forming fungi.</title>
        <authorList>
            <person name="Looney B."/>
            <person name="Miyauchi S."/>
            <person name="Morin E."/>
            <person name="Drula E."/>
            <person name="Courty P.E."/>
            <person name="Kohler A."/>
            <person name="Kuo A."/>
            <person name="LaButti K."/>
            <person name="Pangilinan J."/>
            <person name="Lipzen A."/>
            <person name="Riley R."/>
            <person name="Andreopoulos W."/>
            <person name="He G."/>
            <person name="Johnson J."/>
            <person name="Nolan M."/>
            <person name="Tritt A."/>
            <person name="Barry K.W."/>
            <person name="Grigoriev I.V."/>
            <person name="Nagy L.G."/>
            <person name="Hibbett D."/>
            <person name="Henrissat B."/>
            <person name="Matheny P.B."/>
            <person name="Labbe J."/>
            <person name="Martin F.M."/>
        </authorList>
    </citation>
    <scope>NUCLEOTIDE SEQUENCE</scope>
    <source>
        <strain evidence="1">EC-137</strain>
    </source>
</reference>
<organism evidence="1 2">
    <name type="scientific">Vararia minispora EC-137</name>
    <dbReference type="NCBI Taxonomy" id="1314806"/>
    <lineage>
        <taxon>Eukaryota</taxon>
        <taxon>Fungi</taxon>
        <taxon>Dikarya</taxon>
        <taxon>Basidiomycota</taxon>
        <taxon>Agaricomycotina</taxon>
        <taxon>Agaricomycetes</taxon>
        <taxon>Russulales</taxon>
        <taxon>Lachnocladiaceae</taxon>
        <taxon>Vararia</taxon>
    </lineage>
</organism>
<comment type="caution">
    <text evidence="1">The sequence shown here is derived from an EMBL/GenBank/DDBJ whole genome shotgun (WGS) entry which is preliminary data.</text>
</comment>
<sequence>MPALILSAAASLSRKVQSEPPPLIHTLHQQESSVLCVATDSRHIYSGSQSAHISVWDSSTFGLKSALNGHTGSVLALEVAPERDRLFSSSGDSTIRVWCTRTLCPLLVLNPYLDTDAGDLFSLAWSPSLRTVYIGCKNTSLQWYTFDDARLTSPASTPGDVTPRKAHKFFDSYPRVQRRPADIASRSLSRPPSPRVSIDIPPENVVDSAHFGYIYCMALVPSTREGSDDKRAYQDGEVSLITGSGDETIKVWNCEFGAPRLLHTFQCCHGAVLAVVIRGDYVYAGCQDGYVKVWDLQTKTLMRTIIVQEGVDVLSLSVLRGDVFTCSANGQVKRFSDTFDCTASWSAHRGIVLSSIISRRMGNLQDYFCFVTGGNDGAINVWDVDSVGVAPSESGYFNDNSKDGELRTTLSLRSQPGSGVFLYALKKLISIPSISSLPEHRGDCRRAAVWLSKCMQQLGAESKLLSTGDESNPIVFAIFHGSQTAARKPRILVYGHYDVISAPSEGWNSDPFELTARNGYLYGRGVSDDKGPVLAIACAASDLLQRRELEVDLLLLVEGEEETGSPCFIETVRKYKDHVGVVDAILLSNSSWIAPNVPSITYGLRGVVHCNIQITADRQDLHSGVYGGGVQEPMLDMVQLLALLQDRDGRVRIPGFYDDVSKQEKEEADLFKVLEEITQSSASSLRSRWCEPSLTIHDIQCSGPRNSTVIPSLVSAQISVRIVPNQDLEKVANTVRQYLRDAFNSLHSLHTLNVVIDHTADWWLGKLEHPWFHALEKAIQGEWGVPPMRVREGGTTPCVPFLEKEFGCPALHLPLGQSADQAHLPNENLSLAHLRHGKSVVQRFLIAVAACGLPS</sequence>
<evidence type="ECO:0000313" key="2">
    <source>
        <dbReference type="Proteomes" id="UP000814128"/>
    </source>
</evidence>
<evidence type="ECO:0000313" key="1">
    <source>
        <dbReference type="EMBL" id="KAI0029482.1"/>
    </source>
</evidence>
<proteinExistence type="predicted"/>
<reference evidence="1" key="1">
    <citation type="submission" date="2021-02" db="EMBL/GenBank/DDBJ databases">
        <authorList>
            <consortium name="DOE Joint Genome Institute"/>
            <person name="Ahrendt S."/>
            <person name="Looney B.P."/>
            <person name="Miyauchi S."/>
            <person name="Morin E."/>
            <person name="Drula E."/>
            <person name="Courty P.E."/>
            <person name="Chicoki N."/>
            <person name="Fauchery L."/>
            <person name="Kohler A."/>
            <person name="Kuo A."/>
            <person name="Labutti K."/>
            <person name="Pangilinan J."/>
            <person name="Lipzen A."/>
            <person name="Riley R."/>
            <person name="Andreopoulos W."/>
            <person name="He G."/>
            <person name="Johnson J."/>
            <person name="Barry K.W."/>
            <person name="Grigoriev I.V."/>
            <person name="Nagy L."/>
            <person name="Hibbett D."/>
            <person name="Henrissat B."/>
            <person name="Matheny P.B."/>
            <person name="Labbe J."/>
            <person name="Martin F."/>
        </authorList>
    </citation>
    <scope>NUCLEOTIDE SEQUENCE</scope>
    <source>
        <strain evidence="1">EC-137</strain>
    </source>
</reference>
<gene>
    <name evidence="1" type="ORF">K488DRAFT_80144</name>
</gene>
<dbReference type="EMBL" id="MU273673">
    <property type="protein sequence ID" value="KAI0029482.1"/>
    <property type="molecule type" value="Genomic_DNA"/>
</dbReference>
<keyword evidence="2" id="KW-1185">Reference proteome</keyword>
<protein>
    <submittedName>
        <fullName evidence="1">Uncharacterized protein</fullName>
    </submittedName>
</protein>
<accession>A0ACB8QCV5</accession>
<name>A0ACB8QCV5_9AGAM</name>
<dbReference type="Proteomes" id="UP000814128">
    <property type="component" value="Unassembled WGS sequence"/>
</dbReference>